<keyword evidence="4" id="KW-1185">Reference proteome</keyword>
<dbReference type="OrthoDB" id="420046at2759"/>
<dbReference type="InterPro" id="IPR000192">
    <property type="entry name" value="Aminotrans_V_dom"/>
</dbReference>
<dbReference type="Gene3D" id="3.40.640.10">
    <property type="entry name" value="Type I PLP-dependent aspartate aminotransferase-like (Major domain)"/>
    <property type="match status" value="1"/>
</dbReference>
<evidence type="ECO:0000313" key="5">
    <source>
        <dbReference type="RefSeq" id="XP_055895245.1"/>
    </source>
</evidence>
<dbReference type="SUPFAM" id="SSF53383">
    <property type="entry name" value="PLP-dependent transferases"/>
    <property type="match status" value="1"/>
</dbReference>
<gene>
    <name evidence="5" type="primary">LOC106066453</name>
</gene>
<dbReference type="OMA" id="HVIRINE"/>
<dbReference type="GeneID" id="106066453"/>
<evidence type="ECO:0000256" key="1">
    <source>
        <dbReference type="SAM" id="MobiDB-lite"/>
    </source>
</evidence>
<feature type="region of interest" description="Disordered" evidence="1">
    <location>
        <begin position="24"/>
        <end position="73"/>
    </location>
</feature>
<dbReference type="PANTHER" id="PTHR43686">
    <property type="entry name" value="SULFURTRANSFERASE-RELATED"/>
    <property type="match status" value="1"/>
</dbReference>
<dbReference type="Proteomes" id="UP001165740">
    <property type="component" value="Chromosome 8"/>
</dbReference>
<evidence type="ECO:0000259" key="3">
    <source>
        <dbReference type="Pfam" id="PF00266"/>
    </source>
</evidence>
<dbReference type="InterPro" id="IPR015421">
    <property type="entry name" value="PyrdxlP-dep_Trfase_major"/>
</dbReference>
<feature type="compositionally biased region" description="Low complexity" evidence="1">
    <location>
        <begin position="894"/>
        <end position="950"/>
    </location>
</feature>
<keyword evidence="2" id="KW-0812">Transmembrane</keyword>
<dbReference type="AlphaFoldDB" id="A0A9W3B773"/>
<feature type="transmembrane region" description="Helical" evidence="2">
    <location>
        <begin position="761"/>
        <end position="783"/>
    </location>
</feature>
<feature type="compositionally biased region" description="Polar residues" evidence="1">
    <location>
        <begin position="49"/>
        <end position="61"/>
    </location>
</feature>
<accession>A0A9W3B773</accession>
<sequence>MSESRHVSADASYKSVPDIERKYDQVYDAESRTSRTKEESSSAKLVSEPSKSLSKEQTPLSRENEDSTVMDPFDTTSIFSDTSDILKRLINPEELDEKAKNELCSYIFRNIVGTDFVFKGPYGKNIVTYLDYTASGRPLKCFETYIRYHVMPTYANTHTEVNYNAAQTTKFREEARNIIRLSVKASKDDAVIFCGSGSTTAIHKVIHAMGLKRSMTSMLGPTVFVGPYEHHSNILPWIELKANVIRIKQTSHGLIDLEHLEQELKKKRCGSERLLIGSFSAASNVTGILTDTVAVSILMHQYNGYAFFDFACAAPYVDIDMNCKDRGDLAYKDAIFISPHKFIGGPQTPGLLVAKSWIFKNTYPHGVGGGTVVFVRRQNHVYFSEPEHKEEGGTPAIIESIRAGLVFKLKDAFKPKFIMEKEMQMMELAKALWVEHPNILILGNLNVDRLPIFSMLFLNRLTGRLLHHDFVAMLMNDLFGIQVRSGCACAAPYGLDLIGMTEDMAKRFENFITKTPEEYRSQEFKALENEEESRKDQSLKEQKHAGPHVPACASHTKADNIVFRPGFVRLSFPFFLSQSCFSFVIKAILLVADKGWLLLPLYDFNRKTGKWWFRNDQHMAPSKSLKDVSFLRGRFDILEPEDDLSAGKPFSWQKVIEDNASATTMSSLKSSELKGFNYDEILQRAQMIFDEANTPGLFDCADQTKEFKDEAEELRWFMLPSEAADIVNKREVKYRNPDEFPFTPGRPTEELVTYQDNRKHWWILIVCALVVMALVIVVTMVIIQTTDNAGSEAPKALSSNETKQKILKQKISEGPLLNLKSLRNMNKNSTENKNNESPAKAFLSSSSHATSTQTTVQHTYMFTGNRTDPTSAESTALTSGYMTRIENSSVAYRSTSSPSSISRSNPSSISRSNPSATSTSNPSPTSTSNPSPTSTSNPSPASTSNPSSTSDLSTIKTQD</sequence>
<dbReference type="PANTHER" id="PTHR43686:SF1">
    <property type="entry name" value="AMINOTRAN_5 DOMAIN-CONTAINING PROTEIN"/>
    <property type="match status" value="1"/>
</dbReference>
<keyword evidence="2" id="KW-1133">Transmembrane helix</keyword>
<feature type="compositionally biased region" description="Basic and acidic residues" evidence="1">
    <location>
        <begin position="24"/>
        <end position="41"/>
    </location>
</feature>
<dbReference type="InterPro" id="IPR015422">
    <property type="entry name" value="PyrdxlP-dep_Trfase_small"/>
</dbReference>
<feature type="compositionally biased region" description="Basic and acidic residues" evidence="1">
    <location>
        <begin position="524"/>
        <end position="544"/>
    </location>
</feature>
<evidence type="ECO:0000313" key="4">
    <source>
        <dbReference type="Proteomes" id="UP001165740"/>
    </source>
</evidence>
<protein>
    <submittedName>
        <fullName evidence="5">Uncharacterized protein LOC106066453 isoform X1</fullName>
    </submittedName>
</protein>
<dbReference type="InterPro" id="IPR015424">
    <property type="entry name" value="PyrdxlP-dep_Trfase"/>
</dbReference>
<evidence type="ECO:0000256" key="2">
    <source>
        <dbReference type="SAM" id="Phobius"/>
    </source>
</evidence>
<dbReference type="RefSeq" id="XP_055895245.1">
    <property type="nucleotide sequence ID" value="XM_056039270.1"/>
</dbReference>
<feature type="domain" description="Aminotransferase class V" evidence="3">
    <location>
        <begin position="129"/>
        <end position="493"/>
    </location>
</feature>
<proteinExistence type="predicted"/>
<feature type="region of interest" description="Disordered" evidence="1">
    <location>
        <begin position="524"/>
        <end position="551"/>
    </location>
</feature>
<dbReference type="Gene3D" id="3.90.1150.10">
    <property type="entry name" value="Aspartate Aminotransferase, domain 1"/>
    <property type="match status" value="1"/>
</dbReference>
<dbReference type="Pfam" id="PF00266">
    <property type="entry name" value="Aminotran_5"/>
    <property type="match status" value="1"/>
</dbReference>
<reference evidence="5" key="1">
    <citation type="submission" date="2025-08" db="UniProtKB">
        <authorList>
            <consortium name="RefSeq"/>
        </authorList>
    </citation>
    <scope>IDENTIFICATION</scope>
</reference>
<organism evidence="4 5">
    <name type="scientific">Biomphalaria glabrata</name>
    <name type="common">Bloodfluke planorb</name>
    <name type="synonym">Freshwater snail</name>
    <dbReference type="NCBI Taxonomy" id="6526"/>
    <lineage>
        <taxon>Eukaryota</taxon>
        <taxon>Metazoa</taxon>
        <taxon>Spiralia</taxon>
        <taxon>Lophotrochozoa</taxon>
        <taxon>Mollusca</taxon>
        <taxon>Gastropoda</taxon>
        <taxon>Heterobranchia</taxon>
        <taxon>Euthyneura</taxon>
        <taxon>Panpulmonata</taxon>
        <taxon>Hygrophila</taxon>
        <taxon>Lymnaeoidea</taxon>
        <taxon>Planorbidae</taxon>
        <taxon>Biomphalaria</taxon>
    </lineage>
</organism>
<keyword evidence="2" id="KW-0472">Membrane</keyword>
<name>A0A9W3B773_BIOGL</name>
<feature type="region of interest" description="Disordered" evidence="1">
    <location>
        <begin position="826"/>
        <end position="850"/>
    </location>
</feature>
<feature type="compositionally biased region" description="Low complexity" evidence="1">
    <location>
        <begin position="826"/>
        <end position="837"/>
    </location>
</feature>
<feature type="region of interest" description="Disordered" evidence="1">
    <location>
        <begin position="889"/>
        <end position="959"/>
    </location>
</feature>